<accession>A0ABU8DBZ1</accession>
<dbReference type="RefSeq" id="WP_099753893.1">
    <property type="nucleotide sequence ID" value="NZ_CAKKMT010000002.1"/>
</dbReference>
<gene>
    <name evidence="1" type="ORF">V8N49_05075</name>
</gene>
<comment type="caution">
    <text evidence="1">The sequence shown here is derived from an EMBL/GenBank/DDBJ whole genome shotgun (WGS) entry which is preliminary data.</text>
</comment>
<sequence length="63" mass="6814">MPFSPSVVNGFVQISADETMALGYVSMAQDSISFGMANTAQSQEKYQYAQDQHHTERNGAGIA</sequence>
<name>A0ABU8DBZ1_ERWAP</name>
<dbReference type="EMBL" id="JBANEI010000002">
    <property type="protein sequence ID" value="MEI2681027.1"/>
    <property type="molecule type" value="Genomic_DNA"/>
</dbReference>
<protein>
    <submittedName>
        <fullName evidence="1">Uncharacterized protein</fullName>
    </submittedName>
</protein>
<organism evidence="1 2">
    <name type="scientific">Erwinia aphidicola</name>
    <dbReference type="NCBI Taxonomy" id="68334"/>
    <lineage>
        <taxon>Bacteria</taxon>
        <taxon>Pseudomonadati</taxon>
        <taxon>Pseudomonadota</taxon>
        <taxon>Gammaproteobacteria</taxon>
        <taxon>Enterobacterales</taxon>
        <taxon>Erwiniaceae</taxon>
        <taxon>Erwinia</taxon>
    </lineage>
</organism>
<dbReference type="GeneID" id="89473690"/>
<proteinExistence type="predicted"/>
<evidence type="ECO:0000313" key="2">
    <source>
        <dbReference type="Proteomes" id="UP001306592"/>
    </source>
</evidence>
<dbReference type="Proteomes" id="UP001306592">
    <property type="component" value="Unassembled WGS sequence"/>
</dbReference>
<reference evidence="1 2" key="1">
    <citation type="submission" date="2024-02" db="EMBL/GenBank/DDBJ databases">
        <title>First report Erwinia aphidicola in onion in Chile.</title>
        <authorList>
            <person name="Valenzuela M."/>
            <person name="Pena M."/>
            <person name="Dutta B."/>
        </authorList>
    </citation>
    <scope>NUCLEOTIDE SEQUENCE [LARGE SCALE GENOMIC DNA]</scope>
    <source>
        <strain evidence="1 2">QCJ3A</strain>
    </source>
</reference>
<keyword evidence="2" id="KW-1185">Reference proteome</keyword>
<evidence type="ECO:0000313" key="1">
    <source>
        <dbReference type="EMBL" id="MEI2681027.1"/>
    </source>
</evidence>